<organism evidence="1 2">
    <name type="scientific">Ligilactobacillus ruminis</name>
    <dbReference type="NCBI Taxonomy" id="1623"/>
    <lineage>
        <taxon>Bacteria</taxon>
        <taxon>Bacillati</taxon>
        <taxon>Bacillota</taxon>
        <taxon>Bacilli</taxon>
        <taxon>Lactobacillales</taxon>
        <taxon>Lactobacillaceae</taxon>
        <taxon>Ligilactobacillus</taxon>
    </lineage>
</organism>
<dbReference type="InterPro" id="IPR000944">
    <property type="entry name" value="Tscrpt_reg_Rrf2"/>
</dbReference>
<dbReference type="InterPro" id="IPR036390">
    <property type="entry name" value="WH_DNA-bd_sf"/>
</dbReference>
<dbReference type="InterPro" id="IPR036388">
    <property type="entry name" value="WH-like_DNA-bd_sf"/>
</dbReference>
<dbReference type="PANTHER" id="PTHR33221">
    <property type="entry name" value="WINGED HELIX-TURN-HELIX TRANSCRIPTIONAL REGULATOR, RRF2 FAMILY"/>
    <property type="match status" value="1"/>
</dbReference>
<sequence>MDGKVDVIMQLTKGFEQAACIMALLATQNRGIPLSSHVIHTRVSSSQTYLKKIMRKLVVGGLITSASGNSGGFSLAREPEDITLLQIVSAVEGKIHTYPNNGLLDLVFSDFKPIATEGNSAINAAFDAADQLWRQELDKVTIYDLLCQTLGTVDVPKVDWNKLQLSPSEQATAIVEKIRTNLRSGR</sequence>
<evidence type="ECO:0000313" key="2">
    <source>
        <dbReference type="Proteomes" id="UP000035618"/>
    </source>
</evidence>
<dbReference type="InterPro" id="IPR030489">
    <property type="entry name" value="TR_Rrf2-type_CS"/>
</dbReference>
<dbReference type="AlphaFoldDB" id="A0A837IPA1"/>
<name>A0A837IPA1_9LACO</name>
<reference evidence="1 2" key="1">
    <citation type="journal article" date="2015" name="BMC Microbiol.">
        <title>Lactobacillus ruminis strains cluster according to their mammalian gut source.</title>
        <authorList>
            <person name="O' Donnell M.M."/>
            <person name="Harris H.M."/>
            <person name="Lynch D.B."/>
            <person name="Ross R.P."/>
            <person name="O'Toole P.W."/>
        </authorList>
    </citation>
    <scope>NUCLEOTIDE SEQUENCE [LARGE SCALE GENOMIC DNA]</scope>
    <source>
        <strain evidence="1 2">ATCC 27780</strain>
    </source>
</reference>
<dbReference type="GO" id="GO:0003700">
    <property type="term" value="F:DNA-binding transcription factor activity"/>
    <property type="evidence" value="ECO:0007669"/>
    <property type="project" value="TreeGrafter"/>
</dbReference>
<evidence type="ECO:0000313" key="1">
    <source>
        <dbReference type="EMBL" id="KLA45680.1"/>
    </source>
</evidence>
<comment type="caution">
    <text evidence="1">The sequence shown here is derived from an EMBL/GenBank/DDBJ whole genome shotgun (WGS) entry which is preliminary data.</text>
</comment>
<dbReference type="SUPFAM" id="SSF46785">
    <property type="entry name" value="Winged helix' DNA-binding domain"/>
    <property type="match status" value="1"/>
</dbReference>
<accession>A0A837IPA1</accession>
<dbReference type="PROSITE" id="PS51197">
    <property type="entry name" value="HTH_RRF2_2"/>
    <property type="match status" value="1"/>
</dbReference>
<proteinExistence type="predicted"/>
<dbReference type="PROSITE" id="PS01332">
    <property type="entry name" value="HTH_RRF2_1"/>
    <property type="match status" value="1"/>
</dbReference>
<dbReference type="GO" id="GO:0005829">
    <property type="term" value="C:cytosol"/>
    <property type="evidence" value="ECO:0007669"/>
    <property type="project" value="TreeGrafter"/>
</dbReference>
<protein>
    <submittedName>
        <fullName evidence="1">Rrf2 family transcriptional regulator</fullName>
    </submittedName>
</protein>
<dbReference type="NCBIfam" id="TIGR00738">
    <property type="entry name" value="rrf2_super"/>
    <property type="match status" value="1"/>
</dbReference>
<dbReference type="Pfam" id="PF02082">
    <property type="entry name" value="Rrf2"/>
    <property type="match status" value="1"/>
</dbReference>
<gene>
    <name evidence="1" type="ORF">LRB_1281</name>
</gene>
<dbReference type="EMBL" id="JHAJ01000098">
    <property type="protein sequence ID" value="KLA45680.1"/>
    <property type="molecule type" value="Genomic_DNA"/>
</dbReference>
<dbReference type="PANTHER" id="PTHR33221:SF9">
    <property type="entry name" value="RRF2 FAMILY PROTEIN"/>
    <property type="match status" value="1"/>
</dbReference>
<dbReference type="Proteomes" id="UP000035618">
    <property type="component" value="Unassembled WGS sequence"/>
</dbReference>
<dbReference type="Gene3D" id="1.10.10.10">
    <property type="entry name" value="Winged helix-like DNA-binding domain superfamily/Winged helix DNA-binding domain"/>
    <property type="match status" value="1"/>
</dbReference>